<accession>A0A6A6CXQ7</accession>
<dbReference type="InterPro" id="IPR016135">
    <property type="entry name" value="UBQ-conjugating_enzyme/RWD"/>
</dbReference>
<dbReference type="Pfam" id="PF06985">
    <property type="entry name" value="HET"/>
    <property type="match status" value="1"/>
</dbReference>
<dbReference type="Gene3D" id="3.10.110.10">
    <property type="entry name" value="Ubiquitin Conjugating Enzyme"/>
    <property type="match status" value="1"/>
</dbReference>
<evidence type="ECO:0000313" key="2">
    <source>
        <dbReference type="EMBL" id="KAF2171954.1"/>
    </source>
</evidence>
<dbReference type="CDD" id="cd00195">
    <property type="entry name" value="UBCc_UEV"/>
    <property type="match status" value="1"/>
</dbReference>
<dbReference type="SUPFAM" id="SSF54495">
    <property type="entry name" value="UBC-like"/>
    <property type="match status" value="1"/>
</dbReference>
<dbReference type="Proteomes" id="UP000799537">
    <property type="component" value="Unassembled WGS sequence"/>
</dbReference>
<organism evidence="2 3">
    <name type="scientific">Zasmidium cellare ATCC 36951</name>
    <dbReference type="NCBI Taxonomy" id="1080233"/>
    <lineage>
        <taxon>Eukaryota</taxon>
        <taxon>Fungi</taxon>
        <taxon>Dikarya</taxon>
        <taxon>Ascomycota</taxon>
        <taxon>Pezizomycotina</taxon>
        <taxon>Dothideomycetes</taxon>
        <taxon>Dothideomycetidae</taxon>
        <taxon>Mycosphaerellales</taxon>
        <taxon>Mycosphaerellaceae</taxon>
        <taxon>Zasmidium</taxon>
    </lineage>
</organism>
<evidence type="ECO:0000313" key="3">
    <source>
        <dbReference type="Proteomes" id="UP000799537"/>
    </source>
</evidence>
<gene>
    <name evidence="2" type="ORF">M409DRAFT_18185</name>
</gene>
<proteinExistence type="predicted"/>
<evidence type="ECO:0000259" key="1">
    <source>
        <dbReference type="Pfam" id="PF06985"/>
    </source>
</evidence>
<keyword evidence="3" id="KW-1185">Reference proteome</keyword>
<dbReference type="PANTHER" id="PTHR10622:SF10">
    <property type="entry name" value="HET DOMAIN-CONTAINING PROTEIN"/>
    <property type="match status" value="1"/>
</dbReference>
<feature type="domain" description="Heterokaryon incompatibility" evidence="1">
    <location>
        <begin position="22"/>
        <end position="111"/>
    </location>
</feature>
<name>A0A6A6CXQ7_ZASCE</name>
<protein>
    <recommendedName>
        <fullName evidence="1">Heterokaryon incompatibility domain-containing protein</fullName>
    </recommendedName>
</protein>
<dbReference type="RefSeq" id="XP_033672843.1">
    <property type="nucleotide sequence ID" value="XM_033804392.1"/>
</dbReference>
<dbReference type="GeneID" id="54557664"/>
<reference evidence="2" key="1">
    <citation type="journal article" date="2020" name="Stud. Mycol.">
        <title>101 Dothideomycetes genomes: a test case for predicting lifestyles and emergence of pathogens.</title>
        <authorList>
            <person name="Haridas S."/>
            <person name="Albert R."/>
            <person name="Binder M."/>
            <person name="Bloem J."/>
            <person name="Labutti K."/>
            <person name="Salamov A."/>
            <person name="Andreopoulos B."/>
            <person name="Baker S."/>
            <person name="Barry K."/>
            <person name="Bills G."/>
            <person name="Bluhm B."/>
            <person name="Cannon C."/>
            <person name="Castanera R."/>
            <person name="Culley D."/>
            <person name="Daum C."/>
            <person name="Ezra D."/>
            <person name="Gonzalez J."/>
            <person name="Henrissat B."/>
            <person name="Kuo A."/>
            <person name="Liang C."/>
            <person name="Lipzen A."/>
            <person name="Lutzoni F."/>
            <person name="Magnuson J."/>
            <person name="Mondo S."/>
            <person name="Nolan M."/>
            <person name="Ohm R."/>
            <person name="Pangilinan J."/>
            <person name="Park H.-J."/>
            <person name="Ramirez L."/>
            <person name="Alfaro M."/>
            <person name="Sun H."/>
            <person name="Tritt A."/>
            <person name="Yoshinaga Y."/>
            <person name="Zwiers L.-H."/>
            <person name="Turgeon B."/>
            <person name="Goodwin S."/>
            <person name="Spatafora J."/>
            <person name="Crous P."/>
            <person name="Grigoriev I."/>
        </authorList>
    </citation>
    <scope>NUCLEOTIDE SEQUENCE</scope>
    <source>
        <strain evidence="2">ATCC 36951</strain>
    </source>
</reference>
<dbReference type="AlphaFoldDB" id="A0A6A6CXQ7"/>
<dbReference type="OrthoDB" id="1577640at2759"/>
<dbReference type="InterPro" id="IPR010730">
    <property type="entry name" value="HET"/>
</dbReference>
<sequence>MRLVNVNTLELTEFPNDEAPEYVAASHRWMNGGETTFRNFMKKRDRDGVGYKKVEAFATYVRNHVPDVEWLWIDTCCINQDSAAELSEAVNLMFEWYRNSHICIAYLADVADAGDLGESEWFKRGWTLQELVAPRTLIFVTRVWELLGFKGLRSDAVNVGPNLDRDVEQITGIPLQALSDYKTSLGFSIDERLKWMEGRTTTREEDMSYALYGIFGVTPGANYGERKAGARNRLLTAISQLQELGHARNNEIPKPQEEPRRVSMHANTLRFMRRSIKDRSAESGWTLVDEFDCPPDSVDANLKLFAGGTFMAEYTGDPSTKLYLTLPSSEGDNRADWTIIAPNATFYPGKHSGHLIFPSDFPFRPPSVYWDTPLLSPFPRDGRFSGDIYDVWSPASRSVLMVVETMASLVLRSPEEVKTSTLKGDFVLHTLPKYRGGDLPTGRGEEDWFRQCTQFFCRAYNRIDDGEDEAVDQNGQNVALTNYHREMSCQAVRSFTNHILVDFCEARGPFLVDGLEVDEYFARIDTLEAWSAAEKRWAKMLDEKSGWMVSQDRGGGNMNALYWM</sequence>
<dbReference type="PANTHER" id="PTHR10622">
    <property type="entry name" value="HET DOMAIN-CONTAINING PROTEIN"/>
    <property type="match status" value="1"/>
</dbReference>
<dbReference type="EMBL" id="ML993582">
    <property type="protein sequence ID" value="KAF2171954.1"/>
    <property type="molecule type" value="Genomic_DNA"/>
</dbReference>